<organism evidence="2 3">
    <name type="scientific">Culex pipiens pipiens</name>
    <name type="common">Northern house mosquito</name>
    <dbReference type="NCBI Taxonomy" id="38569"/>
    <lineage>
        <taxon>Eukaryota</taxon>
        <taxon>Metazoa</taxon>
        <taxon>Ecdysozoa</taxon>
        <taxon>Arthropoda</taxon>
        <taxon>Hexapoda</taxon>
        <taxon>Insecta</taxon>
        <taxon>Pterygota</taxon>
        <taxon>Neoptera</taxon>
        <taxon>Endopterygota</taxon>
        <taxon>Diptera</taxon>
        <taxon>Nematocera</taxon>
        <taxon>Culicoidea</taxon>
        <taxon>Culicidae</taxon>
        <taxon>Culicinae</taxon>
        <taxon>Culicini</taxon>
        <taxon>Culex</taxon>
        <taxon>Culex</taxon>
    </lineage>
</organism>
<keyword evidence="1" id="KW-0812">Transmembrane</keyword>
<keyword evidence="3" id="KW-1185">Reference proteome</keyword>
<keyword evidence="1" id="KW-0472">Membrane</keyword>
<comment type="caution">
    <text evidence="2">The sequence shown here is derived from an EMBL/GenBank/DDBJ whole genome shotgun (WGS) entry which is preliminary data.</text>
</comment>
<dbReference type="EMBL" id="JBEHCU010003733">
    <property type="protein sequence ID" value="KAL1402005.1"/>
    <property type="molecule type" value="Genomic_DNA"/>
</dbReference>
<feature type="transmembrane region" description="Helical" evidence="1">
    <location>
        <begin position="128"/>
        <end position="144"/>
    </location>
</feature>
<dbReference type="Proteomes" id="UP001562425">
    <property type="component" value="Unassembled WGS sequence"/>
</dbReference>
<accession>A0ABD1DS62</accession>
<proteinExistence type="predicted"/>
<evidence type="ECO:0000256" key="1">
    <source>
        <dbReference type="SAM" id="Phobius"/>
    </source>
</evidence>
<gene>
    <name evidence="2" type="ORF">pipiens_006269</name>
</gene>
<sequence>MPVSDIISKHKMRSIDIKRVFLLEGGPGPPAPDGCCGLPDADSDCCLLGLVLNCHSQDESSINDSIMVLDVPELGMRLSIPVSRAGLDIIQAQMLIVSSMDTDMQQKERVMRRLRQFQDRMLDRMRRRFVALITLLLHMYRMVWM</sequence>
<name>A0ABD1DS62_CULPP</name>
<keyword evidence="1" id="KW-1133">Transmembrane helix</keyword>
<evidence type="ECO:0000313" key="2">
    <source>
        <dbReference type="EMBL" id="KAL1402005.1"/>
    </source>
</evidence>
<evidence type="ECO:0000313" key="3">
    <source>
        <dbReference type="Proteomes" id="UP001562425"/>
    </source>
</evidence>
<protein>
    <submittedName>
        <fullName evidence="2">Uncharacterized protein</fullName>
    </submittedName>
</protein>
<dbReference type="AlphaFoldDB" id="A0ABD1DS62"/>
<reference evidence="2 3" key="1">
    <citation type="submission" date="2024-05" db="EMBL/GenBank/DDBJ databases">
        <title>Culex pipiens pipiens assembly and annotation.</title>
        <authorList>
            <person name="Alout H."/>
            <person name="Durand T."/>
        </authorList>
    </citation>
    <scope>NUCLEOTIDE SEQUENCE [LARGE SCALE GENOMIC DNA]</scope>
    <source>
        <strain evidence="2">HA-2024</strain>
        <tissue evidence="2">Whole body</tissue>
    </source>
</reference>